<dbReference type="InterPro" id="IPR029063">
    <property type="entry name" value="SAM-dependent_MTases_sf"/>
</dbReference>
<dbReference type="GO" id="GO:0008757">
    <property type="term" value="F:S-adenosylmethionine-dependent methyltransferase activity"/>
    <property type="evidence" value="ECO:0007669"/>
    <property type="project" value="InterPro"/>
</dbReference>
<accession>A0A2M6YBQ5</accession>
<organism evidence="2 3">
    <name type="scientific">Candidatus Berkelbacteria bacterium CG08_land_8_20_14_0_20_39_8</name>
    <dbReference type="NCBI Taxonomy" id="1974511"/>
    <lineage>
        <taxon>Bacteria</taxon>
        <taxon>Candidatus Berkelbacteria</taxon>
    </lineage>
</organism>
<dbReference type="Gene3D" id="3.40.50.150">
    <property type="entry name" value="Vaccinia Virus protein VP39"/>
    <property type="match status" value="1"/>
</dbReference>
<evidence type="ECO:0000313" key="3">
    <source>
        <dbReference type="Proteomes" id="UP000229896"/>
    </source>
</evidence>
<dbReference type="EMBL" id="PEXI01000089">
    <property type="protein sequence ID" value="PIU24104.1"/>
    <property type="molecule type" value="Genomic_DNA"/>
</dbReference>
<name>A0A2M6YBQ5_9BACT</name>
<comment type="caution">
    <text evidence="2">The sequence shown here is derived from an EMBL/GenBank/DDBJ whole genome shotgun (WGS) entry which is preliminary data.</text>
</comment>
<feature type="domain" description="Methyltransferase type 11" evidence="1">
    <location>
        <begin position="1"/>
        <end position="33"/>
    </location>
</feature>
<dbReference type="SUPFAM" id="SSF53335">
    <property type="entry name" value="S-adenosyl-L-methionine-dependent methyltransferases"/>
    <property type="match status" value="1"/>
</dbReference>
<dbReference type="Proteomes" id="UP000229896">
    <property type="component" value="Unassembled WGS sequence"/>
</dbReference>
<gene>
    <name evidence="2" type="ORF">COT12_02815</name>
</gene>
<evidence type="ECO:0000313" key="2">
    <source>
        <dbReference type="EMBL" id="PIU24104.1"/>
    </source>
</evidence>
<sequence length="109" mass="12570">DLVVSFDVIEHVEDDLLFANEIYRVLKKNGAVYLATPNRNRLSNVLMRLVGKPVKYPYVLSTGGRLGEVIHLREYLGEELRQILKISKFYNIELEPFWFGLRGGGQSWS</sequence>
<proteinExistence type="predicted"/>
<dbReference type="InterPro" id="IPR013216">
    <property type="entry name" value="Methyltransf_11"/>
</dbReference>
<dbReference type="Pfam" id="PF08241">
    <property type="entry name" value="Methyltransf_11"/>
    <property type="match status" value="1"/>
</dbReference>
<evidence type="ECO:0000259" key="1">
    <source>
        <dbReference type="Pfam" id="PF08241"/>
    </source>
</evidence>
<reference evidence="3" key="1">
    <citation type="submission" date="2017-09" db="EMBL/GenBank/DDBJ databases">
        <title>Depth-based differentiation of microbial function through sediment-hosted aquifers and enrichment of novel symbionts in the deep terrestrial subsurface.</title>
        <authorList>
            <person name="Probst A.J."/>
            <person name="Ladd B."/>
            <person name="Jarett J.K."/>
            <person name="Geller-Mcgrath D.E."/>
            <person name="Sieber C.M.K."/>
            <person name="Emerson J.B."/>
            <person name="Anantharaman K."/>
            <person name="Thomas B.C."/>
            <person name="Malmstrom R."/>
            <person name="Stieglmeier M."/>
            <person name="Klingl A."/>
            <person name="Woyke T."/>
            <person name="Ryan C.M."/>
            <person name="Banfield J.F."/>
        </authorList>
    </citation>
    <scope>NUCLEOTIDE SEQUENCE [LARGE SCALE GENOMIC DNA]</scope>
</reference>
<feature type="non-terminal residue" evidence="2">
    <location>
        <position position="1"/>
    </location>
</feature>
<dbReference type="AlphaFoldDB" id="A0A2M6YBQ5"/>
<protein>
    <recommendedName>
        <fullName evidence="1">Methyltransferase type 11 domain-containing protein</fullName>
    </recommendedName>
</protein>